<accession>A0A2U1FPG7</accession>
<name>A0A2U1FPG7_9PORP</name>
<sequence length="83" mass="9170">MRKVAVSSPYCGFFCLMDGEVEQYPLMQMIMRTYFLTIALFKTTFDFSSLNISASLLLPTSEDIQNVCLVAGAVVLAFADGAR</sequence>
<dbReference type="EMBL" id="QEKY01000002">
    <property type="protein sequence ID" value="PVZ14002.1"/>
    <property type="molecule type" value="Genomic_DNA"/>
</dbReference>
<comment type="caution">
    <text evidence="1">The sequence shown here is derived from an EMBL/GenBank/DDBJ whole genome shotgun (WGS) entry which is preliminary data.</text>
</comment>
<reference evidence="1 2" key="1">
    <citation type="submission" date="2018-04" db="EMBL/GenBank/DDBJ databases">
        <title>Genomic Encyclopedia of Type Strains, Phase IV (KMG-IV): sequencing the most valuable type-strain genomes for metagenomic binning, comparative biology and taxonomic classification.</title>
        <authorList>
            <person name="Goeker M."/>
        </authorList>
    </citation>
    <scope>NUCLEOTIDE SEQUENCE [LARGE SCALE GENOMIC DNA]</scope>
    <source>
        <strain evidence="1 2">DSM 28520</strain>
    </source>
</reference>
<dbReference type="Proteomes" id="UP000245462">
    <property type="component" value="Unassembled WGS sequence"/>
</dbReference>
<proteinExistence type="predicted"/>
<keyword evidence="2" id="KW-1185">Reference proteome</keyword>
<dbReference type="AlphaFoldDB" id="A0A2U1FPG7"/>
<evidence type="ECO:0000313" key="1">
    <source>
        <dbReference type="EMBL" id="PVZ14002.1"/>
    </source>
</evidence>
<evidence type="ECO:0000313" key="2">
    <source>
        <dbReference type="Proteomes" id="UP000245462"/>
    </source>
</evidence>
<organism evidence="1 2">
    <name type="scientific">Porphyromonas loveana</name>
    <dbReference type="NCBI Taxonomy" id="1884669"/>
    <lineage>
        <taxon>Bacteria</taxon>
        <taxon>Pseudomonadati</taxon>
        <taxon>Bacteroidota</taxon>
        <taxon>Bacteroidia</taxon>
        <taxon>Bacteroidales</taxon>
        <taxon>Porphyromonadaceae</taxon>
        <taxon>Porphyromonas</taxon>
    </lineage>
</organism>
<protein>
    <submittedName>
        <fullName evidence="1">Uncharacterized protein</fullName>
    </submittedName>
</protein>
<gene>
    <name evidence="1" type="ORF">C7382_10244</name>
</gene>